<dbReference type="InterPro" id="IPR011712">
    <property type="entry name" value="Sig_transdc_His_kin_sub3_dim/P"/>
</dbReference>
<evidence type="ECO:0000256" key="6">
    <source>
        <dbReference type="ARBA" id="ARBA00022679"/>
    </source>
</evidence>
<dbReference type="Pfam" id="PF02518">
    <property type="entry name" value="HATPase_c"/>
    <property type="match status" value="1"/>
</dbReference>
<dbReference type="Proteomes" id="UP001281447">
    <property type="component" value="Unassembled WGS sequence"/>
</dbReference>
<accession>A0ABU5C9M3</accession>
<reference evidence="14 15" key="1">
    <citation type="submission" date="2023-10" db="EMBL/GenBank/DDBJ databases">
        <title>Virgibacillus halophilus 5B73C genome.</title>
        <authorList>
            <person name="Miliotis G."/>
            <person name="Sengupta P."/>
            <person name="Hameed A."/>
            <person name="Chuvochina M."/>
            <person name="Mcdonagh F."/>
            <person name="Simpson A.C."/>
            <person name="Singh N.K."/>
            <person name="Rekha P.D."/>
            <person name="Raman K."/>
            <person name="Hugenholtz P."/>
            <person name="Venkateswaran K."/>
        </authorList>
    </citation>
    <scope>NUCLEOTIDE SEQUENCE [LARGE SCALE GENOMIC DNA]</scope>
    <source>
        <strain evidence="14 15">5B73C</strain>
    </source>
</reference>
<evidence type="ECO:0000256" key="10">
    <source>
        <dbReference type="ARBA" id="ARBA00023012"/>
    </source>
</evidence>
<keyword evidence="5" id="KW-0597">Phosphoprotein</keyword>
<evidence type="ECO:0000256" key="2">
    <source>
        <dbReference type="ARBA" id="ARBA00004651"/>
    </source>
</evidence>
<dbReference type="PROSITE" id="PS50885">
    <property type="entry name" value="HAMP"/>
    <property type="match status" value="1"/>
</dbReference>
<keyword evidence="4" id="KW-1003">Cell membrane</keyword>
<keyword evidence="6" id="KW-0808">Transferase</keyword>
<feature type="transmembrane region" description="Helical" evidence="12">
    <location>
        <begin position="44"/>
        <end position="68"/>
    </location>
</feature>
<evidence type="ECO:0000313" key="14">
    <source>
        <dbReference type="EMBL" id="MDY0396032.1"/>
    </source>
</evidence>
<evidence type="ECO:0000256" key="9">
    <source>
        <dbReference type="ARBA" id="ARBA00022989"/>
    </source>
</evidence>
<keyword evidence="8 14" id="KW-0418">Kinase</keyword>
<gene>
    <name evidence="14" type="ORF">RWE15_18735</name>
</gene>
<evidence type="ECO:0000256" key="1">
    <source>
        <dbReference type="ARBA" id="ARBA00000085"/>
    </source>
</evidence>
<dbReference type="EMBL" id="JAWDIP010000004">
    <property type="protein sequence ID" value="MDY0396032.1"/>
    <property type="molecule type" value="Genomic_DNA"/>
</dbReference>
<sequence>MFRHINGIRYSYIRSHFYAMFITTVTLLSVLLSIYVLFEPTWLSAASIFVFISLYIVLTVIISIYAGFRSSGNLKSRLDSLSVLITQYANGNYDSSIYTDKEDEVTRIVNELNELGVKMQNQVKSMQRMADEKSEFAKSAHKTAVIEERQRLARDLHDAVSQQLFALTMMSEAALKQMDQNPHIAKEQLQEVAASALQAQTEMRALLLHLRPVHLSGEPLTHGVKKLINELRQKCQIDFHLLLDDALVLNETVEEHVFRIIQESLSNILRHAKATDVKLELYKREHEVFVHIRDNGKGFDTTKDIDKKNILWFEDDAGTQ</sequence>
<feature type="domain" description="HAMP" evidence="13">
    <location>
        <begin position="72"/>
        <end position="124"/>
    </location>
</feature>
<dbReference type="CDD" id="cd16917">
    <property type="entry name" value="HATPase_UhpB-NarQ-NarX-like"/>
    <property type="match status" value="1"/>
</dbReference>
<evidence type="ECO:0000256" key="3">
    <source>
        <dbReference type="ARBA" id="ARBA00012438"/>
    </source>
</evidence>
<dbReference type="Pfam" id="PF07730">
    <property type="entry name" value="HisKA_3"/>
    <property type="match status" value="1"/>
</dbReference>
<proteinExistence type="predicted"/>
<keyword evidence="7 12" id="KW-0812">Transmembrane</keyword>
<protein>
    <recommendedName>
        <fullName evidence="3">histidine kinase</fullName>
        <ecNumber evidence="3">2.7.13.3</ecNumber>
    </recommendedName>
</protein>
<feature type="transmembrane region" description="Helical" evidence="12">
    <location>
        <begin position="17"/>
        <end position="38"/>
    </location>
</feature>
<dbReference type="Gene3D" id="3.30.565.10">
    <property type="entry name" value="Histidine kinase-like ATPase, C-terminal domain"/>
    <property type="match status" value="1"/>
</dbReference>
<dbReference type="GO" id="GO:0016301">
    <property type="term" value="F:kinase activity"/>
    <property type="evidence" value="ECO:0007669"/>
    <property type="project" value="UniProtKB-KW"/>
</dbReference>
<comment type="catalytic activity">
    <reaction evidence="1">
        <text>ATP + protein L-histidine = ADP + protein N-phospho-L-histidine.</text>
        <dbReference type="EC" id="2.7.13.3"/>
    </reaction>
</comment>
<keyword evidence="11 12" id="KW-0472">Membrane</keyword>
<dbReference type="InterPro" id="IPR036890">
    <property type="entry name" value="HATPase_C_sf"/>
</dbReference>
<keyword evidence="10" id="KW-0902">Two-component regulatory system</keyword>
<dbReference type="InterPro" id="IPR050482">
    <property type="entry name" value="Sensor_HK_TwoCompSys"/>
</dbReference>
<evidence type="ECO:0000256" key="12">
    <source>
        <dbReference type="SAM" id="Phobius"/>
    </source>
</evidence>
<dbReference type="SUPFAM" id="SSF55874">
    <property type="entry name" value="ATPase domain of HSP90 chaperone/DNA topoisomerase II/histidine kinase"/>
    <property type="match status" value="1"/>
</dbReference>
<dbReference type="Gene3D" id="6.10.340.10">
    <property type="match status" value="1"/>
</dbReference>
<evidence type="ECO:0000256" key="7">
    <source>
        <dbReference type="ARBA" id="ARBA00022692"/>
    </source>
</evidence>
<dbReference type="InterPro" id="IPR003594">
    <property type="entry name" value="HATPase_dom"/>
</dbReference>
<evidence type="ECO:0000313" key="15">
    <source>
        <dbReference type="Proteomes" id="UP001281447"/>
    </source>
</evidence>
<evidence type="ECO:0000256" key="8">
    <source>
        <dbReference type="ARBA" id="ARBA00022777"/>
    </source>
</evidence>
<dbReference type="PANTHER" id="PTHR24421:SF37">
    <property type="entry name" value="SENSOR HISTIDINE KINASE NARS"/>
    <property type="match status" value="1"/>
</dbReference>
<evidence type="ECO:0000256" key="4">
    <source>
        <dbReference type="ARBA" id="ARBA00022475"/>
    </source>
</evidence>
<comment type="caution">
    <text evidence="14">The sequence shown here is derived from an EMBL/GenBank/DDBJ whole genome shotgun (WGS) entry which is preliminary data.</text>
</comment>
<comment type="subcellular location">
    <subcellularLocation>
        <location evidence="2">Cell membrane</location>
        <topology evidence="2">Multi-pass membrane protein</topology>
    </subcellularLocation>
</comment>
<dbReference type="Gene3D" id="1.20.5.1930">
    <property type="match status" value="1"/>
</dbReference>
<dbReference type="InterPro" id="IPR003660">
    <property type="entry name" value="HAMP_dom"/>
</dbReference>
<name>A0ABU5C9M3_9BACI</name>
<organism evidence="14 15">
    <name type="scientific">Tigheibacillus halophilus</name>
    <dbReference type="NCBI Taxonomy" id="361280"/>
    <lineage>
        <taxon>Bacteria</taxon>
        <taxon>Bacillati</taxon>
        <taxon>Bacillota</taxon>
        <taxon>Bacilli</taxon>
        <taxon>Bacillales</taxon>
        <taxon>Bacillaceae</taxon>
        <taxon>Tigheibacillus</taxon>
    </lineage>
</organism>
<evidence type="ECO:0000256" key="5">
    <source>
        <dbReference type="ARBA" id="ARBA00022553"/>
    </source>
</evidence>
<evidence type="ECO:0000256" key="11">
    <source>
        <dbReference type="ARBA" id="ARBA00023136"/>
    </source>
</evidence>
<dbReference type="EC" id="2.7.13.3" evidence="3"/>
<dbReference type="PANTHER" id="PTHR24421">
    <property type="entry name" value="NITRATE/NITRITE SENSOR PROTEIN NARX-RELATED"/>
    <property type="match status" value="1"/>
</dbReference>
<evidence type="ECO:0000259" key="13">
    <source>
        <dbReference type="PROSITE" id="PS50885"/>
    </source>
</evidence>
<keyword evidence="9 12" id="KW-1133">Transmembrane helix</keyword>
<keyword evidence="15" id="KW-1185">Reference proteome</keyword>